<protein>
    <submittedName>
        <fullName evidence="3">Hypothetical chaperone protein</fullName>
    </submittedName>
</protein>
<gene>
    <name evidence="3" type="ORF">SAMN04488523_10567</name>
</gene>
<dbReference type="Gene3D" id="3.30.420.40">
    <property type="match status" value="4"/>
</dbReference>
<dbReference type="AlphaFoldDB" id="A0A1I1XYJ8"/>
<evidence type="ECO:0000313" key="4">
    <source>
        <dbReference type="Proteomes" id="UP000198977"/>
    </source>
</evidence>
<evidence type="ECO:0000256" key="1">
    <source>
        <dbReference type="ARBA" id="ARBA00022741"/>
    </source>
</evidence>
<dbReference type="Pfam" id="PF00012">
    <property type="entry name" value="HSP70"/>
    <property type="match status" value="1"/>
</dbReference>
<reference evidence="3 4" key="1">
    <citation type="submission" date="2016-10" db="EMBL/GenBank/DDBJ databases">
        <authorList>
            <person name="de Groot N.N."/>
        </authorList>
    </citation>
    <scope>NUCLEOTIDE SEQUENCE [LARGE SCALE GENOMIC DNA]</scope>
    <source>
        <strain evidence="3 4">DSM 11443</strain>
    </source>
</reference>
<dbReference type="GO" id="GO:0005524">
    <property type="term" value="F:ATP binding"/>
    <property type="evidence" value="ECO:0007669"/>
    <property type="project" value="UniProtKB-KW"/>
</dbReference>
<dbReference type="GO" id="GO:0140662">
    <property type="term" value="F:ATP-dependent protein folding chaperone"/>
    <property type="evidence" value="ECO:0007669"/>
    <property type="project" value="InterPro"/>
</dbReference>
<sequence length="421" mass="44877">MAQTFSTLAVDFGTSNSAVGYAIEGQGRLIEMEAGGMTLPTALFIDSYEKKLVYGSPAQEALIAGVEGRYMRALKSLLGTALMRESRMVLGRRMDFIALFGGFLAELKARAEAATGQTFTHALSGRPVLFHSANEARNAQALVDLRECYQAAGFEDVAFMAEPAAAALANRDTLEAGDLALIVDIGGGTSDFTLFRQGAQDGIDILVSHGLRLGGTNFDREISLDQVMPVLGLGSQIRHVFGDESHAAPQSIFDDLATWQKIPFLYTHETRRAAADLAKYAEQPELLNRLVMVLEEELGHDIAFAVEAGKIAANTPNASAPPEIKLGVLERDLRLPLPAAMLMAILSDMAAEIAETAVETATMAQIEPSQVTRLILVGGSSLMGVIETALQSRFPQATMQRGSALTAIIDGLAIASASAFD</sequence>
<dbReference type="Gene3D" id="3.90.640.10">
    <property type="entry name" value="Actin, Chain A, domain 4"/>
    <property type="match status" value="1"/>
</dbReference>
<dbReference type="PANTHER" id="PTHR42749">
    <property type="entry name" value="CELL SHAPE-DETERMINING PROTEIN MREB"/>
    <property type="match status" value="1"/>
</dbReference>
<dbReference type="EMBL" id="FOMW01000005">
    <property type="protein sequence ID" value="SFE12222.1"/>
    <property type="molecule type" value="Genomic_DNA"/>
</dbReference>
<dbReference type="RefSeq" id="WP_093923333.1">
    <property type="nucleotide sequence ID" value="NZ_FOMW01000005.1"/>
</dbReference>
<evidence type="ECO:0000313" key="3">
    <source>
        <dbReference type="EMBL" id="SFE12222.1"/>
    </source>
</evidence>
<dbReference type="Proteomes" id="UP000198977">
    <property type="component" value="Unassembled WGS sequence"/>
</dbReference>
<accession>A0A1I1XYJ8</accession>
<dbReference type="OrthoDB" id="9807934at2"/>
<dbReference type="PANTHER" id="PTHR42749:SF1">
    <property type="entry name" value="CELL SHAPE-DETERMINING PROTEIN MREB"/>
    <property type="match status" value="1"/>
</dbReference>
<keyword evidence="1" id="KW-0547">Nucleotide-binding</keyword>
<keyword evidence="2" id="KW-0067">ATP-binding</keyword>
<proteinExistence type="predicted"/>
<dbReference type="InterPro" id="IPR043129">
    <property type="entry name" value="ATPase_NBD"/>
</dbReference>
<dbReference type="STRING" id="74348.SAMN04488523_10567"/>
<dbReference type="InterPro" id="IPR013126">
    <property type="entry name" value="Hsp_70_fam"/>
</dbReference>
<dbReference type="SUPFAM" id="SSF53067">
    <property type="entry name" value="Actin-like ATPase domain"/>
    <property type="match status" value="2"/>
</dbReference>
<name>A0A1I1XYJ8_9RHOB</name>
<evidence type="ECO:0000256" key="2">
    <source>
        <dbReference type="ARBA" id="ARBA00022840"/>
    </source>
</evidence>
<keyword evidence="4" id="KW-1185">Reference proteome</keyword>
<organism evidence="3 4">
    <name type="scientific">Sulfitobacter brevis</name>
    <dbReference type="NCBI Taxonomy" id="74348"/>
    <lineage>
        <taxon>Bacteria</taxon>
        <taxon>Pseudomonadati</taxon>
        <taxon>Pseudomonadota</taxon>
        <taxon>Alphaproteobacteria</taxon>
        <taxon>Rhodobacterales</taxon>
        <taxon>Roseobacteraceae</taxon>
        <taxon>Sulfitobacter</taxon>
    </lineage>
</organism>